<feature type="non-terminal residue" evidence="3">
    <location>
        <position position="1"/>
    </location>
</feature>
<accession>A0A8J2SG67</accession>
<sequence>KKCRRRGHTLHIFHSASGALTRCRTKVESPRTRIEKQLYLTMSYTPLSDQYYAGVLDFGGVRILLDCGCDIEFQNLGEKIAAVAPTVDLVLLSHAELRHVGALPAAKARYGLAAPVFATTPTIKNGALTLYEAWGGFRAAKGRAAAKELFTLDDVDAAFDKIRALKFDQPLSLRGRGAGVVVTAHRAGHSVGGAYWRISRGADEVVYAVDVHHARERHVDGTALAARGPDRRPAVLICDAGPLRGPAAPAPPRRAAEDAAVDAALSALRHGGHALFPAEGASRALELLLVLDEAWRRRNLGGAYDLVFVHATARSVLDFARSQLEWMAPEAQDSFDGTTGARRGGGHPLALREVRCTSSVAEALAKRPDAPKCVVAARPELETGAAARLLREWAGDARNVVVLTARP</sequence>
<dbReference type="Pfam" id="PF10996">
    <property type="entry name" value="Beta-Casp"/>
    <property type="match status" value="1"/>
</dbReference>
<comment type="similarity">
    <text evidence="1">Belongs to the metallo-beta-lactamase superfamily. RNA-metabolizing metallo-beta-lactamase-like family. CPSF2/YSH1 subfamily.</text>
</comment>
<dbReference type="CDD" id="cd16293">
    <property type="entry name" value="CPSF2-like_MBL-fold"/>
    <property type="match status" value="1"/>
</dbReference>
<dbReference type="EMBL" id="CAKKNE010000002">
    <property type="protein sequence ID" value="CAH0367066.1"/>
    <property type="molecule type" value="Genomic_DNA"/>
</dbReference>
<comment type="caution">
    <text evidence="3">The sequence shown here is derived from an EMBL/GenBank/DDBJ whole genome shotgun (WGS) entry which is preliminary data.</text>
</comment>
<evidence type="ECO:0000313" key="4">
    <source>
        <dbReference type="Proteomes" id="UP000789595"/>
    </source>
</evidence>
<feature type="domain" description="Beta-Casp" evidence="2">
    <location>
        <begin position="284"/>
        <end position="407"/>
    </location>
</feature>
<protein>
    <recommendedName>
        <fullName evidence="1">Cleavage and polyadenylation specificity factor subunit 2</fullName>
    </recommendedName>
    <alternativeName>
        <fullName evidence="1">Cleavage and polyadenylation specificity factor 100 kDa subunit</fullName>
    </alternativeName>
</protein>
<dbReference type="AlphaFoldDB" id="A0A8J2SG67"/>
<dbReference type="InterPro" id="IPR035639">
    <property type="entry name" value="CPSF2_MBL"/>
</dbReference>
<keyword evidence="1" id="KW-0507">mRNA processing</keyword>
<dbReference type="SMART" id="SM01027">
    <property type="entry name" value="Beta-Casp"/>
    <property type="match status" value="1"/>
</dbReference>
<evidence type="ECO:0000259" key="2">
    <source>
        <dbReference type="SMART" id="SM01027"/>
    </source>
</evidence>
<dbReference type="OrthoDB" id="205781at2759"/>
<keyword evidence="4" id="KW-1185">Reference proteome</keyword>
<dbReference type="PANTHER" id="PTHR45922:SF1">
    <property type="entry name" value="CLEAVAGE AND POLYADENYLATION SPECIFICITY FACTOR SUBUNIT 2"/>
    <property type="match status" value="1"/>
</dbReference>
<keyword evidence="1" id="KW-0694">RNA-binding</keyword>
<dbReference type="GO" id="GO:0005847">
    <property type="term" value="C:mRNA cleavage and polyadenylation specificity factor complex"/>
    <property type="evidence" value="ECO:0007669"/>
    <property type="project" value="InterPro"/>
</dbReference>
<dbReference type="InterPro" id="IPR027075">
    <property type="entry name" value="CPSF2"/>
</dbReference>
<dbReference type="GO" id="GO:0003723">
    <property type="term" value="F:RNA binding"/>
    <property type="evidence" value="ECO:0007669"/>
    <property type="project" value="UniProtKB-KW"/>
</dbReference>
<evidence type="ECO:0000256" key="1">
    <source>
        <dbReference type="RuleBase" id="RU365006"/>
    </source>
</evidence>
<dbReference type="InterPro" id="IPR036866">
    <property type="entry name" value="RibonucZ/Hydroxyglut_hydro"/>
</dbReference>
<keyword evidence="1" id="KW-0539">Nucleus</keyword>
<dbReference type="Pfam" id="PF16661">
    <property type="entry name" value="Lactamase_B_6"/>
    <property type="match status" value="1"/>
</dbReference>
<dbReference type="InterPro" id="IPR022712">
    <property type="entry name" value="Beta_Casp"/>
</dbReference>
<dbReference type="Gene3D" id="3.60.15.10">
    <property type="entry name" value="Ribonuclease Z/Hydroxyacylglutathione hydrolase-like"/>
    <property type="match status" value="1"/>
</dbReference>
<evidence type="ECO:0000313" key="3">
    <source>
        <dbReference type="EMBL" id="CAH0367066.1"/>
    </source>
</evidence>
<dbReference type="Proteomes" id="UP000789595">
    <property type="component" value="Unassembled WGS sequence"/>
</dbReference>
<dbReference type="SUPFAM" id="SSF56281">
    <property type="entry name" value="Metallo-hydrolase/oxidoreductase"/>
    <property type="match status" value="1"/>
</dbReference>
<name>A0A8J2SG67_9STRA</name>
<gene>
    <name evidence="3" type="ORF">PECAL_2P00640</name>
</gene>
<dbReference type="InterPro" id="IPR001279">
    <property type="entry name" value="Metallo-B-lactamas"/>
</dbReference>
<feature type="non-terminal residue" evidence="3">
    <location>
        <position position="407"/>
    </location>
</feature>
<reference evidence="3" key="1">
    <citation type="submission" date="2021-11" db="EMBL/GenBank/DDBJ databases">
        <authorList>
            <consortium name="Genoscope - CEA"/>
            <person name="William W."/>
        </authorList>
    </citation>
    <scope>NUCLEOTIDE SEQUENCE</scope>
</reference>
<dbReference type="GO" id="GO:0006398">
    <property type="term" value="P:mRNA 3'-end processing by stem-loop binding and cleavage"/>
    <property type="evidence" value="ECO:0007669"/>
    <property type="project" value="InterPro"/>
</dbReference>
<organism evidence="3 4">
    <name type="scientific">Pelagomonas calceolata</name>
    <dbReference type="NCBI Taxonomy" id="35677"/>
    <lineage>
        <taxon>Eukaryota</taxon>
        <taxon>Sar</taxon>
        <taxon>Stramenopiles</taxon>
        <taxon>Ochrophyta</taxon>
        <taxon>Pelagophyceae</taxon>
        <taxon>Pelagomonadales</taxon>
        <taxon>Pelagomonadaceae</taxon>
        <taxon>Pelagomonas</taxon>
    </lineage>
</organism>
<dbReference type="PANTHER" id="PTHR45922">
    <property type="entry name" value="CLEAVAGE AND POLYADENYLATION SPECIFICITY FACTOR SUBUNIT 2"/>
    <property type="match status" value="1"/>
</dbReference>
<comment type="subcellular location">
    <subcellularLocation>
        <location evidence="1">Nucleus</location>
    </subcellularLocation>
</comment>
<proteinExistence type="inferred from homology"/>